<name>A0A1I0PN33_9BACT</name>
<organism evidence="1 2">
    <name type="scientific">Prevotella aff. ruminicola Tc2-24</name>
    <dbReference type="NCBI Taxonomy" id="81582"/>
    <lineage>
        <taxon>Bacteria</taxon>
        <taxon>Pseudomonadati</taxon>
        <taxon>Bacteroidota</taxon>
        <taxon>Bacteroidia</taxon>
        <taxon>Bacteroidales</taxon>
        <taxon>Prevotellaceae</taxon>
        <taxon>Prevotella</taxon>
    </lineage>
</organism>
<reference evidence="1 2" key="1">
    <citation type="submission" date="2016-10" db="EMBL/GenBank/DDBJ databases">
        <authorList>
            <person name="de Groot N.N."/>
        </authorList>
    </citation>
    <scope>NUCLEOTIDE SEQUENCE [LARGE SCALE GENOMIC DNA]</scope>
    <source>
        <strain evidence="1 2">TC2-24</strain>
    </source>
</reference>
<proteinExistence type="predicted"/>
<protein>
    <submittedName>
        <fullName evidence="1">Uncharacterized protein</fullName>
    </submittedName>
</protein>
<accession>A0A1I0PN33</accession>
<evidence type="ECO:0000313" key="2">
    <source>
        <dbReference type="Proteomes" id="UP000199373"/>
    </source>
</evidence>
<dbReference type="AlphaFoldDB" id="A0A1I0PN33"/>
<dbReference type="Proteomes" id="UP000199373">
    <property type="component" value="Unassembled WGS sequence"/>
</dbReference>
<keyword evidence="2" id="KW-1185">Reference proteome</keyword>
<evidence type="ECO:0000313" key="1">
    <source>
        <dbReference type="EMBL" id="SEW15759.1"/>
    </source>
</evidence>
<dbReference type="EMBL" id="FOIQ01000004">
    <property type="protein sequence ID" value="SEW15759.1"/>
    <property type="molecule type" value="Genomic_DNA"/>
</dbReference>
<sequence>MKVFGFLAIFRDNCCHGPYFCLLYLCSVNRIAMLSNNKKWG</sequence>
<gene>
    <name evidence="1" type="ORF">SAMN04487850_1886</name>
</gene>